<comment type="caution">
    <text evidence="1">The sequence shown here is derived from an EMBL/GenBank/DDBJ whole genome shotgun (WGS) entry which is preliminary data.</text>
</comment>
<evidence type="ECO:0000313" key="2">
    <source>
        <dbReference type="Proteomes" id="UP001054945"/>
    </source>
</evidence>
<keyword evidence="2" id="KW-1185">Reference proteome</keyword>
<dbReference type="Proteomes" id="UP001054945">
    <property type="component" value="Unassembled WGS sequence"/>
</dbReference>
<accession>A0AAV4QK77</accession>
<gene>
    <name evidence="1" type="ORF">CEXT_44671</name>
</gene>
<proteinExistence type="predicted"/>
<dbReference type="AlphaFoldDB" id="A0AAV4QK77"/>
<sequence>MHKDVNPSCWDLHKTLYTYCINKVFDLKANPCWEKKSLKFFQNPTNQVNDRQSTPKLLIREGKYLSTNPVSDNLRAKDFKNTALIDGKRFSS</sequence>
<evidence type="ECO:0000313" key="1">
    <source>
        <dbReference type="EMBL" id="GIY09550.1"/>
    </source>
</evidence>
<organism evidence="1 2">
    <name type="scientific">Caerostris extrusa</name>
    <name type="common">Bark spider</name>
    <name type="synonym">Caerostris bankana</name>
    <dbReference type="NCBI Taxonomy" id="172846"/>
    <lineage>
        <taxon>Eukaryota</taxon>
        <taxon>Metazoa</taxon>
        <taxon>Ecdysozoa</taxon>
        <taxon>Arthropoda</taxon>
        <taxon>Chelicerata</taxon>
        <taxon>Arachnida</taxon>
        <taxon>Araneae</taxon>
        <taxon>Araneomorphae</taxon>
        <taxon>Entelegynae</taxon>
        <taxon>Araneoidea</taxon>
        <taxon>Araneidae</taxon>
        <taxon>Caerostris</taxon>
    </lineage>
</organism>
<protein>
    <submittedName>
        <fullName evidence="1">Uncharacterized protein</fullName>
    </submittedName>
</protein>
<reference evidence="1 2" key="1">
    <citation type="submission" date="2021-06" db="EMBL/GenBank/DDBJ databases">
        <title>Caerostris extrusa draft genome.</title>
        <authorList>
            <person name="Kono N."/>
            <person name="Arakawa K."/>
        </authorList>
    </citation>
    <scope>NUCLEOTIDE SEQUENCE [LARGE SCALE GENOMIC DNA]</scope>
</reference>
<dbReference type="EMBL" id="BPLR01006398">
    <property type="protein sequence ID" value="GIY09550.1"/>
    <property type="molecule type" value="Genomic_DNA"/>
</dbReference>
<name>A0AAV4QK77_CAEEX</name>